<feature type="compositionally biased region" description="Basic and acidic residues" evidence="1">
    <location>
        <begin position="57"/>
        <end position="68"/>
    </location>
</feature>
<dbReference type="AlphaFoldDB" id="A0A0J8B332"/>
<proteinExistence type="predicted"/>
<sequence length="100" mass="11754">MASYNPPKTFDDLYNEMYESYMMDDHASMTAVDNILNRIINEEASSSHITRTKKKRENTERKREEGHKQIWNKQPNSQCTTTPPKVSDEKKIIPSHRPRS</sequence>
<feature type="region of interest" description="Disordered" evidence="1">
    <location>
        <begin position="43"/>
        <end position="100"/>
    </location>
</feature>
<dbReference type="Proteomes" id="UP000035740">
    <property type="component" value="Unassembled WGS sequence"/>
</dbReference>
<keyword evidence="3" id="KW-1185">Reference proteome</keyword>
<evidence type="ECO:0000313" key="2">
    <source>
        <dbReference type="EMBL" id="KMS95509.1"/>
    </source>
</evidence>
<dbReference type="Gramene" id="KMS95509">
    <property type="protein sequence ID" value="KMS95509"/>
    <property type="gene ID" value="BVRB_007500"/>
</dbReference>
<evidence type="ECO:0000256" key="1">
    <source>
        <dbReference type="SAM" id="MobiDB-lite"/>
    </source>
</evidence>
<name>A0A0J8B332_BETVV</name>
<organism evidence="2 3">
    <name type="scientific">Beta vulgaris subsp. vulgaris</name>
    <name type="common">Beet</name>
    <dbReference type="NCBI Taxonomy" id="3555"/>
    <lineage>
        <taxon>Eukaryota</taxon>
        <taxon>Viridiplantae</taxon>
        <taxon>Streptophyta</taxon>
        <taxon>Embryophyta</taxon>
        <taxon>Tracheophyta</taxon>
        <taxon>Spermatophyta</taxon>
        <taxon>Magnoliopsida</taxon>
        <taxon>eudicotyledons</taxon>
        <taxon>Gunneridae</taxon>
        <taxon>Pentapetalae</taxon>
        <taxon>Caryophyllales</taxon>
        <taxon>Chenopodiaceae</taxon>
        <taxon>Betoideae</taxon>
        <taxon>Beta</taxon>
    </lineage>
</organism>
<gene>
    <name evidence="2" type="ORF">BVRB_007500</name>
</gene>
<dbReference type="EMBL" id="KQ090459">
    <property type="protein sequence ID" value="KMS95509.1"/>
    <property type="molecule type" value="Genomic_DNA"/>
</dbReference>
<protein>
    <submittedName>
        <fullName evidence="2">Uncharacterized protein</fullName>
    </submittedName>
</protein>
<accession>A0A0J8B332</accession>
<feature type="compositionally biased region" description="Polar residues" evidence="1">
    <location>
        <begin position="71"/>
        <end position="84"/>
    </location>
</feature>
<reference evidence="2 3" key="1">
    <citation type="journal article" date="2014" name="Nature">
        <title>The genome of the recently domesticated crop plant sugar beet (Beta vulgaris).</title>
        <authorList>
            <person name="Dohm J.C."/>
            <person name="Minoche A.E."/>
            <person name="Holtgrawe D."/>
            <person name="Capella-Gutierrez S."/>
            <person name="Zakrzewski F."/>
            <person name="Tafer H."/>
            <person name="Rupp O."/>
            <person name="Sorensen T.R."/>
            <person name="Stracke R."/>
            <person name="Reinhardt R."/>
            <person name="Goesmann A."/>
            <person name="Kraft T."/>
            <person name="Schulz B."/>
            <person name="Stadler P.F."/>
            <person name="Schmidt T."/>
            <person name="Gabaldon T."/>
            <person name="Lehrach H."/>
            <person name="Weisshaar B."/>
            <person name="Himmelbauer H."/>
        </authorList>
    </citation>
    <scope>NUCLEOTIDE SEQUENCE [LARGE SCALE GENOMIC DNA]</scope>
    <source>
        <tissue evidence="2">Taproot</tissue>
    </source>
</reference>
<evidence type="ECO:0000313" key="3">
    <source>
        <dbReference type="Proteomes" id="UP000035740"/>
    </source>
</evidence>